<evidence type="ECO:0000256" key="1">
    <source>
        <dbReference type="SAM" id="MobiDB-lite"/>
    </source>
</evidence>
<evidence type="ECO:0000313" key="2">
    <source>
        <dbReference type="EMBL" id="KAJ9635291.1"/>
    </source>
</evidence>
<accession>A0AA38Y650</accession>
<evidence type="ECO:0000313" key="3">
    <source>
        <dbReference type="Proteomes" id="UP001172681"/>
    </source>
</evidence>
<protein>
    <submittedName>
        <fullName evidence="2">Uncharacterized protein</fullName>
    </submittedName>
</protein>
<keyword evidence="3" id="KW-1185">Reference proteome</keyword>
<dbReference type="EMBL" id="JAPDRN010000034">
    <property type="protein sequence ID" value="KAJ9635291.1"/>
    <property type="molecule type" value="Genomic_DNA"/>
</dbReference>
<feature type="region of interest" description="Disordered" evidence="1">
    <location>
        <begin position="657"/>
        <end position="709"/>
    </location>
</feature>
<name>A0AA38Y650_9EURO</name>
<dbReference type="Proteomes" id="UP001172681">
    <property type="component" value="Unassembled WGS sequence"/>
</dbReference>
<comment type="caution">
    <text evidence="2">The sequence shown here is derived from an EMBL/GenBank/DDBJ whole genome shotgun (WGS) entry which is preliminary data.</text>
</comment>
<proteinExistence type="predicted"/>
<feature type="compositionally biased region" description="Basic and acidic residues" evidence="1">
    <location>
        <begin position="695"/>
        <end position="707"/>
    </location>
</feature>
<gene>
    <name evidence="2" type="ORF">H2204_005852</name>
</gene>
<reference evidence="2" key="1">
    <citation type="submission" date="2022-10" db="EMBL/GenBank/DDBJ databases">
        <title>Culturing micro-colonial fungi from biological soil crusts in the Mojave desert and describing Neophaeococcomyces mojavensis, and introducing the new genera and species Taxawa tesnikishii.</title>
        <authorList>
            <person name="Kurbessoian T."/>
            <person name="Stajich J.E."/>
        </authorList>
    </citation>
    <scope>NUCLEOTIDE SEQUENCE</scope>
    <source>
        <strain evidence="2">TK_35</strain>
    </source>
</reference>
<dbReference type="AlphaFoldDB" id="A0AA38Y650"/>
<organism evidence="2 3">
    <name type="scientific">Knufia peltigerae</name>
    <dbReference type="NCBI Taxonomy" id="1002370"/>
    <lineage>
        <taxon>Eukaryota</taxon>
        <taxon>Fungi</taxon>
        <taxon>Dikarya</taxon>
        <taxon>Ascomycota</taxon>
        <taxon>Pezizomycotina</taxon>
        <taxon>Eurotiomycetes</taxon>
        <taxon>Chaetothyriomycetidae</taxon>
        <taxon>Chaetothyriales</taxon>
        <taxon>Trichomeriaceae</taxon>
        <taxon>Knufia</taxon>
    </lineage>
</organism>
<sequence length="756" mass="85812">MNVGEGQHRNTTRKPRKRYPLHLFRSKEDSSDVEASFLEDKLNAGDVSASWTMLLRHVGLETVKLRTRLCKTDHLPADISAAPAFATIEALMVLAVLAGCTSCYVRQDLPLAKGPQVQIVLRQHPSLGLVGTYQSYKERPESDYLSLEQTRWACLEALGHIRFLQQPFLEIRCLPKSQIDVRTNLTALLKTLEHQDQCGHEICTGRVKSLGASSQFLMRHDSYLQSILLVLLFADRPRATTLFPLRLFQYYEHVHLLIKGSPSWSEEPLNVIEALKLLPGDGKGLLLFKCRPSRRDVAVDPRHSKVEDHHFKPNYLNIGMQQLIDDHFAGTTQQTWFGPIVSPGQSAPLRAFPFSPAQPVPETQNPQLFSATDGDLLVSADALELCFQWRSGAQYLNDLTLSEKVEARKWIAWQLATVDSWLREHGGQDSLCAAMNLLAKLYITARDTFKVRDGRSHHLLAILDSEEALEPTSAEARGHDLGGDFARRDDTQADLYQPGEERRLSADEGLNADVSDHALLEWYPETTKEGSEEEFQETMRMSSSNEDDSLSHCLREPREDEGYVMSRFAKHLRRCRRCPDLHDMHLQNGSGLCDRGLVYAREVARYVYPRSGRPFSVIDKRNEEDVELILEEAVSDAILSLLFAFEHGLWLELFQQDEEDEQSPPRPPEAGFPYPSRRASQVRGRKTSTPPVDDAGARRSQSRERMRPMWRPKSRLEAMETLLLFRAMLYAALASTAMDSSDILEMKDRDEIVQVL</sequence>